<feature type="non-terminal residue" evidence="2">
    <location>
        <position position="88"/>
    </location>
</feature>
<reference evidence="2 3" key="1">
    <citation type="submission" date="2019-07" db="EMBL/GenBank/DDBJ databases">
        <title>Finished genome of Venturia effusa.</title>
        <authorList>
            <person name="Young C.A."/>
            <person name="Cox M.P."/>
            <person name="Ganley A.R.D."/>
            <person name="David W.J."/>
        </authorList>
    </citation>
    <scope>NUCLEOTIDE SEQUENCE [LARGE SCALE GENOMIC DNA]</scope>
    <source>
        <strain evidence="3">albino</strain>
    </source>
</reference>
<protein>
    <submittedName>
        <fullName evidence="2">Uncharacterized protein</fullName>
    </submittedName>
</protein>
<dbReference type="EMBL" id="CP042199">
    <property type="protein sequence ID" value="QDS76500.1"/>
    <property type="molecule type" value="Genomic_DNA"/>
</dbReference>
<keyword evidence="1" id="KW-0732">Signal</keyword>
<evidence type="ECO:0000313" key="3">
    <source>
        <dbReference type="Proteomes" id="UP000316270"/>
    </source>
</evidence>
<evidence type="ECO:0000313" key="2">
    <source>
        <dbReference type="EMBL" id="QDS76500.1"/>
    </source>
</evidence>
<dbReference type="AlphaFoldDB" id="A0A517LLH0"/>
<gene>
    <name evidence="2" type="ORF">FKW77_005402</name>
</gene>
<sequence length="88" mass="9507">MQLIHLTLATLLNFSAVVSAHEFKCKDPPGICDYGIPASSVPKKITAKRGFVRVDPSELAVLCLLITPARSNSLSTALPSSLVEKSWR</sequence>
<proteinExistence type="predicted"/>
<feature type="chain" id="PRO_5021941115" evidence="1">
    <location>
        <begin position="21"/>
        <end position="88"/>
    </location>
</feature>
<keyword evidence="3" id="KW-1185">Reference proteome</keyword>
<dbReference type="Proteomes" id="UP000316270">
    <property type="component" value="Chromosome 15"/>
</dbReference>
<accession>A0A517LLH0</accession>
<name>A0A517LLH0_9PEZI</name>
<feature type="signal peptide" evidence="1">
    <location>
        <begin position="1"/>
        <end position="20"/>
    </location>
</feature>
<evidence type="ECO:0000256" key="1">
    <source>
        <dbReference type="SAM" id="SignalP"/>
    </source>
</evidence>
<organism evidence="2 3">
    <name type="scientific">Venturia effusa</name>
    <dbReference type="NCBI Taxonomy" id="50376"/>
    <lineage>
        <taxon>Eukaryota</taxon>
        <taxon>Fungi</taxon>
        <taxon>Dikarya</taxon>
        <taxon>Ascomycota</taxon>
        <taxon>Pezizomycotina</taxon>
        <taxon>Dothideomycetes</taxon>
        <taxon>Pleosporomycetidae</taxon>
        <taxon>Venturiales</taxon>
        <taxon>Venturiaceae</taxon>
        <taxon>Venturia</taxon>
    </lineage>
</organism>